<dbReference type="HOGENOM" id="CLU_184658_0_0_1"/>
<dbReference type="AlphaFoldDB" id="A0A0D0DR38"/>
<dbReference type="Proteomes" id="UP000054538">
    <property type="component" value="Unassembled WGS sequence"/>
</dbReference>
<dbReference type="InParanoid" id="A0A0D0DR38"/>
<gene>
    <name evidence="1" type="ORF">PAXRUDRAFT_141006</name>
</gene>
<organism evidence="1 2">
    <name type="scientific">Paxillus rubicundulus Ve08.2h10</name>
    <dbReference type="NCBI Taxonomy" id="930991"/>
    <lineage>
        <taxon>Eukaryota</taxon>
        <taxon>Fungi</taxon>
        <taxon>Dikarya</taxon>
        <taxon>Basidiomycota</taxon>
        <taxon>Agaricomycotina</taxon>
        <taxon>Agaricomycetes</taxon>
        <taxon>Agaricomycetidae</taxon>
        <taxon>Boletales</taxon>
        <taxon>Paxilineae</taxon>
        <taxon>Paxillaceae</taxon>
        <taxon>Paxillus</taxon>
    </lineage>
</organism>
<reference evidence="1 2" key="1">
    <citation type="submission" date="2014-04" db="EMBL/GenBank/DDBJ databases">
        <authorList>
            <consortium name="DOE Joint Genome Institute"/>
            <person name="Kuo A."/>
            <person name="Kohler A."/>
            <person name="Jargeat P."/>
            <person name="Nagy L.G."/>
            <person name="Floudas D."/>
            <person name="Copeland A."/>
            <person name="Barry K.W."/>
            <person name="Cichocki N."/>
            <person name="Veneault-Fourrey C."/>
            <person name="LaButti K."/>
            <person name="Lindquist E.A."/>
            <person name="Lipzen A."/>
            <person name="Lundell T."/>
            <person name="Morin E."/>
            <person name="Murat C."/>
            <person name="Sun H."/>
            <person name="Tunlid A."/>
            <person name="Henrissat B."/>
            <person name="Grigoriev I.V."/>
            <person name="Hibbett D.S."/>
            <person name="Martin F."/>
            <person name="Nordberg H.P."/>
            <person name="Cantor M.N."/>
            <person name="Hua S.X."/>
        </authorList>
    </citation>
    <scope>NUCLEOTIDE SEQUENCE [LARGE SCALE GENOMIC DNA]</scope>
    <source>
        <strain evidence="1 2">Ve08.2h10</strain>
    </source>
</reference>
<dbReference type="EMBL" id="KN825051">
    <property type="protein sequence ID" value="KIK95283.1"/>
    <property type="molecule type" value="Genomic_DNA"/>
</dbReference>
<protein>
    <submittedName>
        <fullName evidence="1">Uncharacterized protein</fullName>
    </submittedName>
</protein>
<accession>A0A0D0DR38</accession>
<sequence>MDITTGLVTKALSGKLLDLSGKVLASAQGGQVAAVPASHAASKRVQPVEVTLLSSAIAQHANDKNQPVHFFDWKPHKGLFPSGWKAESVEATSTH</sequence>
<keyword evidence="2" id="KW-1185">Reference proteome</keyword>
<evidence type="ECO:0000313" key="2">
    <source>
        <dbReference type="Proteomes" id="UP000054538"/>
    </source>
</evidence>
<evidence type="ECO:0000313" key="1">
    <source>
        <dbReference type="EMBL" id="KIK95283.1"/>
    </source>
</evidence>
<proteinExistence type="predicted"/>
<reference evidence="2" key="2">
    <citation type="submission" date="2015-01" db="EMBL/GenBank/DDBJ databases">
        <title>Evolutionary Origins and Diversification of the Mycorrhizal Mutualists.</title>
        <authorList>
            <consortium name="DOE Joint Genome Institute"/>
            <consortium name="Mycorrhizal Genomics Consortium"/>
            <person name="Kohler A."/>
            <person name="Kuo A."/>
            <person name="Nagy L.G."/>
            <person name="Floudas D."/>
            <person name="Copeland A."/>
            <person name="Barry K.W."/>
            <person name="Cichocki N."/>
            <person name="Veneault-Fourrey C."/>
            <person name="LaButti K."/>
            <person name="Lindquist E.A."/>
            <person name="Lipzen A."/>
            <person name="Lundell T."/>
            <person name="Morin E."/>
            <person name="Murat C."/>
            <person name="Riley R."/>
            <person name="Ohm R."/>
            <person name="Sun H."/>
            <person name="Tunlid A."/>
            <person name="Henrissat B."/>
            <person name="Grigoriev I.V."/>
            <person name="Hibbett D.S."/>
            <person name="Martin F."/>
        </authorList>
    </citation>
    <scope>NUCLEOTIDE SEQUENCE [LARGE SCALE GENOMIC DNA]</scope>
    <source>
        <strain evidence="2">Ve08.2h10</strain>
    </source>
</reference>
<dbReference type="STRING" id="930991.A0A0D0DR38"/>
<name>A0A0D0DR38_9AGAM</name>
<dbReference type="OrthoDB" id="2686558at2759"/>